<dbReference type="AlphaFoldDB" id="A0A0E0R4A7"/>
<feature type="compositionally biased region" description="Basic and acidic residues" evidence="1">
    <location>
        <begin position="1"/>
        <end position="11"/>
    </location>
</feature>
<organism evidence="2 3">
    <name type="scientific">Oryza rufipogon</name>
    <name type="common">Brownbeard rice</name>
    <name type="synonym">Asian wild rice</name>
    <dbReference type="NCBI Taxonomy" id="4529"/>
    <lineage>
        <taxon>Eukaryota</taxon>
        <taxon>Viridiplantae</taxon>
        <taxon>Streptophyta</taxon>
        <taxon>Embryophyta</taxon>
        <taxon>Tracheophyta</taxon>
        <taxon>Spermatophyta</taxon>
        <taxon>Magnoliopsida</taxon>
        <taxon>Liliopsida</taxon>
        <taxon>Poales</taxon>
        <taxon>Poaceae</taxon>
        <taxon>BOP clade</taxon>
        <taxon>Oryzoideae</taxon>
        <taxon>Oryzeae</taxon>
        <taxon>Oryzinae</taxon>
        <taxon>Oryza</taxon>
    </lineage>
</organism>
<proteinExistence type="predicted"/>
<sequence>MQRRLRIEAAARSRRRFAAATADAAPPLHPEKSRPLSPTNHHRHRSSAADAGRSRRIAKASRFGPPSLALGI</sequence>
<evidence type="ECO:0000313" key="3">
    <source>
        <dbReference type="Proteomes" id="UP000008022"/>
    </source>
</evidence>
<dbReference type="EnsemblPlants" id="ORUFI11G03160.1">
    <property type="protein sequence ID" value="ORUFI11G03160.1"/>
    <property type="gene ID" value="ORUFI11G03160"/>
</dbReference>
<dbReference type="Gramene" id="ORUFI11G03160.1">
    <property type="protein sequence ID" value="ORUFI11G03160.1"/>
    <property type="gene ID" value="ORUFI11G03160"/>
</dbReference>
<name>A0A0E0R4A7_ORYRU</name>
<accession>A0A0E0R4A7</accession>
<reference evidence="3" key="1">
    <citation type="submission" date="2013-06" db="EMBL/GenBank/DDBJ databases">
        <authorList>
            <person name="Zhao Q."/>
        </authorList>
    </citation>
    <scope>NUCLEOTIDE SEQUENCE</scope>
    <source>
        <strain evidence="3">cv. W1943</strain>
    </source>
</reference>
<dbReference type="Proteomes" id="UP000008022">
    <property type="component" value="Unassembled WGS sequence"/>
</dbReference>
<keyword evidence="3" id="KW-1185">Reference proteome</keyword>
<evidence type="ECO:0000256" key="1">
    <source>
        <dbReference type="SAM" id="MobiDB-lite"/>
    </source>
</evidence>
<feature type="region of interest" description="Disordered" evidence="1">
    <location>
        <begin position="1"/>
        <end position="72"/>
    </location>
</feature>
<dbReference type="HOGENOM" id="CLU_2726622_0_0_1"/>
<reference evidence="2" key="2">
    <citation type="submission" date="2015-06" db="UniProtKB">
        <authorList>
            <consortium name="EnsemblPlants"/>
        </authorList>
    </citation>
    <scope>IDENTIFICATION</scope>
</reference>
<protein>
    <submittedName>
        <fullName evidence="2">Uncharacterized protein</fullName>
    </submittedName>
</protein>
<evidence type="ECO:0000313" key="2">
    <source>
        <dbReference type="EnsemblPlants" id="ORUFI11G03160.1"/>
    </source>
</evidence>